<evidence type="ECO:0000313" key="4">
    <source>
        <dbReference type="Proteomes" id="UP000298030"/>
    </source>
</evidence>
<feature type="coiled-coil region" evidence="1">
    <location>
        <begin position="154"/>
        <end position="188"/>
    </location>
</feature>
<dbReference type="OrthoDB" id="3147752at2759"/>
<feature type="compositionally biased region" description="Polar residues" evidence="2">
    <location>
        <begin position="75"/>
        <end position="88"/>
    </location>
</feature>
<organism evidence="3 4">
    <name type="scientific">Coprinellus micaceus</name>
    <name type="common">Glistening ink-cap mushroom</name>
    <name type="synonym">Coprinus micaceus</name>
    <dbReference type="NCBI Taxonomy" id="71717"/>
    <lineage>
        <taxon>Eukaryota</taxon>
        <taxon>Fungi</taxon>
        <taxon>Dikarya</taxon>
        <taxon>Basidiomycota</taxon>
        <taxon>Agaricomycotina</taxon>
        <taxon>Agaricomycetes</taxon>
        <taxon>Agaricomycetidae</taxon>
        <taxon>Agaricales</taxon>
        <taxon>Agaricineae</taxon>
        <taxon>Psathyrellaceae</taxon>
        <taxon>Coprinellus</taxon>
    </lineage>
</organism>
<feature type="region of interest" description="Disordered" evidence="2">
    <location>
        <begin position="49"/>
        <end position="118"/>
    </location>
</feature>
<gene>
    <name evidence="3" type="ORF">FA13DRAFT_1786352</name>
</gene>
<dbReference type="EMBL" id="QPFP01000004">
    <property type="protein sequence ID" value="TEB37170.1"/>
    <property type="molecule type" value="Genomic_DNA"/>
</dbReference>
<dbReference type="AlphaFoldDB" id="A0A4Y7TSM2"/>
<evidence type="ECO:0000256" key="1">
    <source>
        <dbReference type="SAM" id="Coils"/>
    </source>
</evidence>
<keyword evidence="1" id="KW-0175">Coiled coil</keyword>
<accession>A0A4Y7TSM2</accession>
<dbReference type="Proteomes" id="UP000298030">
    <property type="component" value="Unassembled WGS sequence"/>
</dbReference>
<evidence type="ECO:0000256" key="2">
    <source>
        <dbReference type="SAM" id="MobiDB-lite"/>
    </source>
</evidence>
<comment type="caution">
    <text evidence="3">The sequence shown here is derived from an EMBL/GenBank/DDBJ whole genome shotgun (WGS) entry which is preliminary data.</text>
</comment>
<sequence>MAIWLETKAIESFMSDPRPSSNTLLDRKHVPVPPLDSLHVFFPNSAEESREILTSSGNGPKKGQVGGEFHDPPTASLSRSAGSPATEISSKHPLHNLVVSGGGDRQWRGATLEGPRRQNPLKHDEILFLKDGLDGERIPLLEEEGRRKSSEHHVKELSRHNAQMDAQLQVLKQRCEVAESVLEEQKSLLQSQAAELAIANTFITTADQSSIGDIIRLVEQLNEEIYQAAMNLSDIISSEREGPDIGSGLAEAHGARKMAVDCYGEEVISELVADLSARDPSLTLFEALVQNALVTSCIRLIQSIYPGNPGLNKVLQGIWENISADDPAVGKNWLAMTSSHLEVGIESESTQEAIFCLMIIGGRKLKPFAKDKLHQMALDKLSQVQQKALEVRKMAMEGILSADVEVFCAPSKSSYDSSQMEDTAISQHRPQTDVVVCQTGLGLRYSKTISRTSPQREQTVVLKAKVLLSYACPRLGDEGQI</sequence>
<protein>
    <submittedName>
        <fullName evidence="3">Uncharacterized protein</fullName>
    </submittedName>
</protein>
<keyword evidence="4" id="KW-1185">Reference proteome</keyword>
<evidence type="ECO:0000313" key="3">
    <source>
        <dbReference type="EMBL" id="TEB37170.1"/>
    </source>
</evidence>
<name>A0A4Y7TSM2_COPMI</name>
<reference evidence="3 4" key="1">
    <citation type="journal article" date="2019" name="Nat. Ecol. Evol.">
        <title>Megaphylogeny resolves global patterns of mushroom evolution.</title>
        <authorList>
            <person name="Varga T."/>
            <person name="Krizsan K."/>
            <person name="Foldi C."/>
            <person name="Dima B."/>
            <person name="Sanchez-Garcia M."/>
            <person name="Sanchez-Ramirez S."/>
            <person name="Szollosi G.J."/>
            <person name="Szarkandi J.G."/>
            <person name="Papp V."/>
            <person name="Albert L."/>
            <person name="Andreopoulos W."/>
            <person name="Angelini C."/>
            <person name="Antonin V."/>
            <person name="Barry K.W."/>
            <person name="Bougher N.L."/>
            <person name="Buchanan P."/>
            <person name="Buyck B."/>
            <person name="Bense V."/>
            <person name="Catcheside P."/>
            <person name="Chovatia M."/>
            <person name="Cooper J."/>
            <person name="Damon W."/>
            <person name="Desjardin D."/>
            <person name="Finy P."/>
            <person name="Geml J."/>
            <person name="Haridas S."/>
            <person name="Hughes K."/>
            <person name="Justo A."/>
            <person name="Karasinski D."/>
            <person name="Kautmanova I."/>
            <person name="Kiss B."/>
            <person name="Kocsube S."/>
            <person name="Kotiranta H."/>
            <person name="LaButti K.M."/>
            <person name="Lechner B.E."/>
            <person name="Liimatainen K."/>
            <person name="Lipzen A."/>
            <person name="Lukacs Z."/>
            <person name="Mihaltcheva S."/>
            <person name="Morgado L.N."/>
            <person name="Niskanen T."/>
            <person name="Noordeloos M.E."/>
            <person name="Ohm R.A."/>
            <person name="Ortiz-Santana B."/>
            <person name="Ovrebo C."/>
            <person name="Racz N."/>
            <person name="Riley R."/>
            <person name="Savchenko A."/>
            <person name="Shiryaev A."/>
            <person name="Soop K."/>
            <person name="Spirin V."/>
            <person name="Szebenyi C."/>
            <person name="Tomsovsky M."/>
            <person name="Tulloss R.E."/>
            <person name="Uehling J."/>
            <person name="Grigoriev I.V."/>
            <person name="Vagvolgyi C."/>
            <person name="Papp T."/>
            <person name="Martin F.M."/>
            <person name="Miettinen O."/>
            <person name="Hibbett D.S."/>
            <person name="Nagy L.G."/>
        </authorList>
    </citation>
    <scope>NUCLEOTIDE SEQUENCE [LARGE SCALE GENOMIC DNA]</scope>
    <source>
        <strain evidence="3 4">FP101781</strain>
    </source>
</reference>
<proteinExistence type="predicted"/>